<evidence type="ECO:0000313" key="2">
    <source>
        <dbReference type="Proteomes" id="UP000886998"/>
    </source>
</evidence>
<name>A0A8X6IDB1_9ARAC</name>
<dbReference type="Proteomes" id="UP000886998">
    <property type="component" value="Unassembled WGS sequence"/>
</dbReference>
<accession>A0A8X6IDB1</accession>
<comment type="caution">
    <text evidence="1">The sequence shown here is derived from an EMBL/GenBank/DDBJ whole genome shotgun (WGS) entry which is preliminary data.</text>
</comment>
<proteinExistence type="predicted"/>
<keyword evidence="2" id="KW-1185">Reference proteome</keyword>
<dbReference type="AlphaFoldDB" id="A0A8X6IDB1"/>
<gene>
    <name evidence="1" type="ORF">TNIN_344591</name>
</gene>
<organism evidence="1 2">
    <name type="scientific">Trichonephila inaurata madagascariensis</name>
    <dbReference type="NCBI Taxonomy" id="2747483"/>
    <lineage>
        <taxon>Eukaryota</taxon>
        <taxon>Metazoa</taxon>
        <taxon>Ecdysozoa</taxon>
        <taxon>Arthropoda</taxon>
        <taxon>Chelicerata</taxon>
        <taxon>Arachnida</taxon>
        <taxon>Araneae</taxon>
        <taxon>Araneomorphae</taxon>
        <taxon>Entelegynae</taxon>
        <taxon>Araneoidea</taxon>
        <taxon>Nephilidae</taxon>
        <taxon>Trichonephila</taxon>
        <taxon>Trichonephila inaurata</taxon>
    </lineage>
</organism>
<dbReference type="EMBL" id="BMAV01025295">
    <property type="protein sequence ID" value="GFS40317.1"/>
    <property type="molecule type" value="Genomic_DNA"/>
</dbReference>
<reference evidence="1" key="1">
    <citation type="submission" date="2020-08" db="EMBL/GenBank/DDBJ databases">
        <title>Multicomponent nature underlies the extraordinary mechanical properties of spider dragline silk.</title>
        <authorList>
            <person name="Kono N."/>
            <person name="Nakamura H."/>
            <person name="Mori M."/>
            <person name="Yoshida Y."/>
            <person name="Ohtoshi R."/>
            <person name="Malay A.D."/>
            <person name="Moran D.A.P."/>
            <person name="Tomita M."/>
            <person name="Numata K."/>
            <person name="Arakawa K."/>
        </authorList>
    </citation>
    <scope>NUCLEOTIDE SEQUENCE</scope>
</reference>
<protein>
    <submittedName>
        <fullName evidence="1">Uncharacterized protein</fullName>
    </submittedName>
</protein>
<evidence type="ECO:0000313" key="1">
    <source>
        <dbReference type="EMBL" id="GFS40317.1"/>
    </source>
</evidence>
<sequence>MTSFDATQAEETGSIRKEVIALGIELPLTEQHPMQVSKCHLSLETDASRSLREHQLSSFQHHDRRLRGSHSKGPLIFLPLLADEVILWATGSNIHPLEDALNSSLLNLGT</sequence>
<dbReference type="OrthoDB" id="6507858at2759"/>